<proteinExistence type="predicted"/>
<feature type="compositionally biased region" description="Acidic residues" evidence="1">
    <location>
        <begin position="12"/>
        <end position="21"/>
    </location>
</feature>
<evidence type="ECO:0000313" key="3">
    <source>
        <dbReference type="Proteomes" id="UP000259636"/>
    </source>
</evidence>
<name>A0A385D5E2_9ACTN</name>
<gene>
    <name evidence="2" type="ORF">D0C37_00225</name>
</gene>
<accession>A0A385D5E2</accession>
<sequence>MRPLRDPAAAGLDEDDEEQESPEFGARRARRIVVRSEGRAVAWTKLQGGNAVARSLRTGAGPFCGLRGGIDRAPPRHSGRIVPVWVIWGAARAVPGRRGRRTAGAVAAGRRTGRLPGGLVAGGGRLRPSGTRWPRQARFCCCR</sequence>
<dbReference type="KEGG" id="sky:D0C37_00225"/>
<evidence type="ECO:0000313" key="2">
    <source>
        <dbReference type="EMBL" id="AXQ53224.1"/>
    </source>
</evidence>
<protein>
    <submittedName>
        <fullName evidence="2">Uncharacterized protein</fullName>
    </submittedName>
</protein>
<evidence type="ECO:0000256" key="1">
    <source>
        <dbReference type="SAM" id="MobiDB-lite"/>
    </source>
</evidence>
<dbReference type="Proteomes" id="UP000259636">
    <property type="component" value="Chromosome"/>
</dbReference>
<organism evidence="2 3">
    <name type="scientific">Streptomyces koyangensis</name>
    <dbReference type="NCBI Taxonomy" id="188770"/>
    <lineage>
        <taxon>Bacteria</taxon>
        <taxon>Bacillati</taxon>
        <taxon>Actinomycetota</taxon>
        <taxon>Actinomycetes</taxon>
        <taxon>Kitasatosporales</taxon>
        <taxon>Streptomycetaceae</taxon>
        <taxon>Streptomyces</taxon>
        <taxon>Streptomyces aurantiacus group</taxon>
    </lineage>
</organism>
<reference evidence="2 3" key="1">
    <citation type="submission" date="2018-08" db="EMBL/GenBank/DDBJ databases">
        <authorList>
            <person name="Ferrada E.E."/>
            <person name="Latorre B.A."/>
        </authorList>
    </citation>
    <scope>NUCLEOTIDE SEQUENCE [LARGE SCALE GENOMIC DNA]</scope>
    <source>
        <strain evidence="2 3">VK-A60T</strain>
    </source>
</reference>
<dbReference type="AlphaFoldDB" id="A0A385D5E2"/>
<dbReference type="EMBL" id="CP031742">
    <property type="protein sequence ID" value="AXQ53224.1"/>
    <property type="molecule type" value="Genomic_DNA"/>
</dbReference>
<feature type="region of interest" description="Disordered" evidence="1">
    <location>
        <begin position="1"/>
        <end position="25"/>
    </location>
</feature>